<evidence type="ECO:0000256" key="2">
    <source>
        <dbReference type="SAM" id="SignalP"/>
    </source>
</evidence>
<evidence type="ECO:0000313" key="4">
    <source>
        <dbReference type="Proteomes" id="UP000501179"/>
    </source>
</evidence>
<dbReference type="InterPro" id="IPR043777">
    <property type="entry name" value="DUF5719"/>
</dbReference>
<dbReference type="Proteomes" id="UP000501179">
    <property type="component" value="Chromosome"/>
</dbReference>
<reference evidence="3 4" key="1">
    <citation type="submission" date="2020-03" db="EMBL/GenBank/DDBJ databases">
        <title>A novel species.</title>
        <authorList>
            <person name="Gao J."/>
        </authorList>
    </citation>
    <scope>NUCLEOTIDE SEQUENCE [LARGE SCALE GENOMIC DNA]</scope>
    <source>
        <strain evidence="3 4">QMT-12</strain>
    </source>
</reference>
<dbReference type="AlphaFoldDB" id="A0A6G9H203"/>
<name>A0A6G9H203_9ACTN</name>
<organism evidence="3 4">
    <name type="scientific">Streptomyces liangshanensis</name>
    <dbReference type="NCBI Taxonomy" id="2717324"/>
    <lineage>
        <taxon>Bacteria</taxon>
        <taxon>Bacillati</taxon>
        <taxon>Actinomycetota</taxon>
        <taxon>Actinomycetes</taxon>
        <taxon>Kitasatosporales</taxon>
        <taxon>Streptomycetaceae</taxon>
        <taxon>Streptomyces</taxon>
    </lineage>
</organism>
<evidence type="ECO:0000313" key="3">
    <source>
        <dbReference type="EMBL" id="QIQ04535.1"/>
    </source>
</evidence>
<keyword evidence="4" id="KW-1185">Reference proteome</keyword>
<dbReference type="EMBL" id="CP050177">
    <property type="protein sequence ID" value="QIQ04535.1"/>
    <property type="molecule type" value="Genomic_DNA"/>
</dbReference>
<dbReference type="KEGG" id="slia:HA039_21570"/>
<proteinExistence type="predicted"/>
<feature type="region of interest" description="Disordered" evidence="1">
    <location>
        <begin position="88"/>
        <end position="189"/>
    </location>
</feature>
<dbReference type="Pfam" id="PF18986">
    <property type="entry name" value="DUF5719"/>
    <property type="match status" value="1"/>
</dbReference>
<evidence type="ECO:0008006" key="5">
    <source>
        <dbReference type="Google" id="ProtNLM"/>
    </source>
</evidence>
<accession>A0A6G9H203</accession>
<dbReference type="RefSeq" id="WP_167032502.1">
    <property type="nucleotide sequence ID" value="NZ_CP050177.1"/>
</dbReference>
<feature type="compositionally biased region" description="Low complexity" evidence="1">
    <location>
        <begin position="88"/>
        <end position="97"/>
    </location>
</feature>
<protein>
    <recommendedName>
        <fullName evidence="5">Secreted protein</fullName>
    </recommendedName>
</protein>
<keyword evidence="2" id="KW-0732">Signal</keyword>
<evidence type="ECO:0000256" key="1">
    <source>
        <dbReference type="SAM" id="MobiDB-lite"/>
    </source>
</evidence>
<gene>
    <name evidence="3" type="ORF">HA039_21570</name>
</gene>
<feature type="signal peptide" evidence="2">
    <location>
        <begin position="1"/>
        <end position="28"/>
    </location>
</feature>
<feature type="chain" id="PRO_5026228118" description="Secreted protein" evidence="2">
    <location>
        <begin position="29"/>
        <end position="541"/>
    </location>
</feature>
<feature type="compositionally biased region" description="Basic and acidic residues" evidence="1">
    <location>
        <begin position="99"/>
        <end position="141"/>
    </location>
</feature>
<sequence length="541" mass="53958">MNRTTLSLLAAATALAAVTGFATLSAPADDGKAPVAATPKLLPVERSSLVCPAPSVSDLAETTYTSFTPAGGTSGGSTTGTAELVPSAAASAGTDSSTGDDKKSDDKKDDAKQDDAAKDDAAKDDAAKDGDKKAADQKADAPAKAFVGVKAPGTPVSKEAEGADTPALIGTATGSLAPGWTTQQSTVDSVGGSRGLLGLSCTPPDTDFWFPGASTEKSRQDYVHLTNPDDSAAVVDVELYGKNGALKSEVGEGIPVPARSSVPVLLSTLTSEASQDVTVHVSTRTGRVGAAVRVADDTVGSDWLAASADPAATLVLPGIPEDATDVRLVAFAPGGDDADLKVQLAGADGTITPAGSESLHVKSKMTASLDLADVTKGEAGSLILSPSQAGSPTPVVAALRVVRGKGSDQEIAFIPATGPVTARASVADNRAKGTTLSLTAPGAAATVKVVASAGSGGGEPAEKTYNVKAGTTLDVTPPVPAGLKGQYALTVEPQSGGPVHAARMLALPEDGVPMFTVQTLPDDRGTVYVPTAKEDLSILGD</sequence>